<dbReference type="SUPFAM" id="SSF51735">
    <property type="entry name" value="NAD(P)-binding Rossmann-fold domains"/>
    <property type="match status" value="1"/>
</dbReference>
<dbReference type="PANTHER" id="PTHR44085">
    <property type="entry name" value="SEPIAPTERIN REDUCTASE"/>
    <property type="match status" value="1"/>
</dbReference>
<evidence type="ECO:0000313" key="6">
    <source>
        <dbReference type="Proteomes" id="UP000193303"/>
    </source>
</evidence>
<dbReference type="RefSeq" id="WP_085360660.1">
    <property type="nucleotide sequence ID" value="NZ_MTAB01000039.1"/>
</dbReference>
<reference evidence="6" key="1">
    <citation type="submission" date="2017-01" db="EMBL/GenBank/DDBJ databases">
        <authorList>
            <person name="Mah S.A."/>
            <person name="Swanson W.J."/>
            <person name="Moy G.W."/>
            <person name="Vacquier V.D."/>
        </authorList>
    </citation>
    <scope>NUCLEOTIDE SEQUENCE [LARGE SCALE GENOMIC DNA]</scope>
    <source>
        <strain evidence="6">124861</strain>
    </source>
</reference>
<evidence type="ECO:0000256" key="1">
    <source>
        <dbReference type="ARBA" id="ARBA00004496"/>
    </source>
</evidence>
<protein>
    <submittedName>
        <fullName evidence="5">Short-chain dehydrogenase</fullName>
    </submittedName>
</protein>
<evidence type="ECO:0000313" key="5">
    <source>
        <dbReference type="EMBL" id="OSI16679.1"/>
    </source>
</evidence>
<dbReference type="GO" id="GO:0005737">
    <property type="term" value="C:cytoplasm"/>
    <property type="evidence" value="ECO:0007669"/>
    <property type="project" value="UniProtKB-SubCell"/>
</dbReference>
<dbReference type="InterPro" id="IPR051721">
    <property type="entry name" value="Biopterin_syn/organic_redct"/>
</dbReference>
<dbReference type="Gene3D" id="3.40.50.720">
    <property type="entry name" value="NAD(P)-binding Rossmann-like Domain"/>
    <property type="match status" value="1"/>
</dbReference>
<dbReference type="OrthoDB" id="9794387at2"/>
<evidence type="ECO:0000256" key="4">
    <source>
        <dbReference type="ARBA" id="ARBA00023002"/>
    </source>
</evidence>
<dbReference type="PANTHER" id="PTHR44085:SF2">
    <property type="entry name" value="SEPIAPTERIN REDUCTASE"/>
    <property type="match status" value="1"/>
</dbReference>
<dbReference type="EMBL" id="MTAB01000039">
    <property type="protein sequence ID" value="OSI16679.1"/>
    <property type="molecule type" value="Genomic_DNA"/>
</dbReference>
<gene>
    <name evidence="5" type="ORF">BV912_11460</name>
</gene>
<keyword evidence="4" id="KW-0560">Oxidoreductase</keyword>
<dbReference type="PRINTS" id="PR00081">
    <property type="entry name" value="GDHRDH"/>
</dbReference>
<organism evidence="5 6">
    <name type="scientific">Neisseria dumasiana</name>
    <dbReference type="NCBI Taxonomy" id="1931275"/>
    <lineage>
        <taxon>Bacteria</taxon>
        <taxon>Pseudomonadati</taxon>
        <taxon>Pseudomonadota</taxon>
        <taxon>Betaproteobacteria</taxon>
        <taxon>Neisseriales</taxon>
        <taxon>Neisseriaceae</taxon>
        <taxon>Neisseria</taxon>
    </lineage>
</organism>
<dbReference type="AlphaFoldDB" id="A0A1X3D9R2"/>
<comment type="subcellular location">
    <subcellularLocation>
        <location evidence="1">Cytoplasm</location>
    </subcellularLocation>
</comment>
<comment type="caution">
    <text evidence="5">The sequence shown here is derived from an EMBL/GenBank/DDBJ whole genome shotgun (WGS) entry which is preliminary data.</text>
</comment>
<dbReference type="InterPro" id="IPR036291">
    <property type="entry name" value="NAD(P)-bd_dom_sf"/>
</dbReference>
<dbReference type="STRING" id="1931275.BV914_02980"/>
<accession>A0A1X3D9R2</accession>
<dbReference type="Pfam" id="PF00106">
    <property type="entry name" value="adh_short"/>
    <property type="match status" value="1"/>
</dbReference>
<evidence type="ECO:0000256" key="2">
    <source>
        <dbReference type="ARBA" id="ARBA00022490"/>
    </source>
</evidence>
<dbReference type="GO" id="GO:0006729">
    <property type="term" value="P:tetrahydrobiopterin biosynthetic process"/>
    <property type="evidence" value="ECO:0007669"/>
    <property type="project" value="TreeGrafter"/>
</dbReference>
<name>A0A1X3D9R2_9NEIS</name>
<dbReference type="Proteomes" id="UP000193303">
    <property type="component" value="Unassembled WGS sequence"/>
</dbReference>
<proteinExistence type="predicted"/>
<keyword evidence="2" id="KW-0963">Cytoplasm</keyword>
<keyword evidence="3" id="KW-0521">NADP</keyword>
<dbReference type="InterPro" id="IPR002347">
    <property type="entry name" value="SDR_fam"/>
</dbReference>
<evidence type="ECO:0000256" key="3">
    <source>
        <dbReference type="ARBA" id="ARBA00022857"/>
    </source>
</evidence>
<sequence>MDTGVIISGHSSGLGLALAEHYLSAGCRILGLSRRQAALEPSENLLQHSVDLSRAEALAALLSDGLLDDFSAGAREIILINNAAAVAPNAVAGMQSAGEISTAVSLNIAAPLLLTNHLIACKPERGVLKIVHISSGAGRNAYPGWSVYGASKAALDHHARCIAAEQHAGVYIASIAPGVVDTPMQAEIRASHDGAFPMRQRFLDLKEQGGLSSPADTAARIAAMIASADFGKEVIDDVRRYAGHKGN</sequence>
<dbReference type="GO" id="GO:0004757">
    <property type="term" value="F:sepiapterin reductase (NADP+) activity"/>
    <property type="evidence" value="ECO:0007669"/>
    <property type="project" value="TreeGrafter"/>
</dbReference>